<feature type="chain" id="PRO_5035327807" evidence="1">
    <location>
        <begin position="18"/>
        <end position="122"/>
    </location>
</feature>
<gene>
    <name evidence="2" type="ORF">Vretifemale_15301</name>
</gene>
<comment type="caution">
    <text evidence="2">The sequence shown here is derived from an EMBL/GenBank/DDBJ whole genome shotgun (WGS) entry which is preliminary data.</text>
</comment>
<dbReference type="Proteomes" id="UP000747110">
    <property type="component" value="Unassembled WGS sequence"/>
</dbReference>
<evidence type="ECO:0000313" key="2">
    <source>
        <dbReference type="EMBL" id="GIL87244.1"/>
    </source>
</evidence>
<name>A0A8J4CTD6_9CHLO</name>
<keyword evidence="3" id="KW-1185">Reference proteome</keyword>
<organism evidence="2 3">
    <name type="scientific">Volvox reticuliferus</name>
    <dbReference type="NCBI Taxonomy" id="1737510"/>
    <lineage>
        <taxon>Eukaryota</taxon>
        <taxon>Viridiplantae</taxon>
        <taxon>Chlorophyta</taxon>
        <taxon>core chlorophytes</taxon>
        <taxon>Chlorophyceae</taxon>
        <taxon>CS clade</taxon>
        <taxon>Chlamydomonadales</taxon>
        <taxon>Volvocaceae</taxon>
        <taxon>Volvox</taxon>
    </lineage>
</organism>
<evidence type="ECO:0000313" key="3">
    <source>
        <dbReference type="Proteomes" id="UP000747110"/>
    </source>
</evidence>
<sequence length="122" mass="13810">MPLQWWNLRLVRRCAWAQLGDAYAAQLFITKLVERFSAAAAAVHPSYLTWRPPPPPGAPMDVGLMGAGFVFLLGLPFSRRHLKSCVRGPHHLRCDDTHVRGDWKAAWLERAMPSLLVVWRVA</sequence>
<reference evidence="2" key="1">
    <citation type="journal article" date="2021" name="Proc. Natl. Acad. Sci. U.S.A.">
        <title>Three genomes in the algal genus Volvox reveal the fate of a haploid sex-determining region after a transition to homothallism.</title>
        <authorList>
            <person name="Yamamoto K."/>
            <person name="Hamaji T."/>
            <person name="Kawai-Toyooka H."/>
            <person name="Matsuzaki R."/>
            <person name="Takahashi F."/>
            <person name="Nishimura Y."/>
            <person name="Kawachi M."/>
            <person name="Noguchi H."/>
            <person name="Minakuchi Y."/>
            <person name="Umen J.G."/>
            <person name="Toyoda A."/>
            <person name="Nozaki H."/>
        </authorList>
    </citation>
    <scope>NUCLEOTIDE SEQUENCE</scope>
    <source>
        <strain evidence="2">NIES-3786</strain>
    </source>
</reference>
<dbReference type="AlphaFoldDB" id="A0A8J4CTD6"/>
<accession>A0A8J4CTD6</accession>
<dbReference type="EMBL" id="BNCP01000039">
    <property type="protein sequence ID" value="GIL87244.1"/>
    <property type="molecule type" value="Genomic_DNA"/>
</dbReference>
<keyword evidence="1" id="KW-0732">Signal</keyword>
<dbReference type="OrthoDB" id="540829at2759"/>
<proteinExistence type="predicted"/>
<feature type="signal peptide" evidence="1">
    <location>
        <begin position="1"/>
        <end position="17"/>
    </location>
</feature>
<evidence type="ECO:0000256" key="1">
    <source>
        <dbReference type="SAM" id="SignalP"/>
    </source>
</evidence>
<protein>
    <submittedName>
        <fullName evidence="2">Uncharacterized protein</fullName>
    </submittedName>
</protein>